<feature type="region of interest" description="Disordered" evidence="1">
    <location>
        <begin position="26"/>
        <end position="46"/>
    </location>
</feature>
<name>A0A3B0A3W6_9ACTN</name>
<feature type="non-terminal residue" evidence="2">
    <location>
        <position position="78"/>
    </location>
</feature>
<accession>A0A3B0A3W6</accession>
<dbReference type="EMBL" id="RBAM01000087">
    <property type="protein sequence ID" value="RKN55211.1"/>
    <property type="molecule type" value="Genomic_DNA"/>
</dbReference>
<dbReference type="InterPro" id="IPR006311">
    <property type="entry name" value="TAT_signal"/>
</dbReference>
<dbReference type="Proteomes" id="UP000270343">
    <property type="component" value="Unassembled WGS sequence"/>
</dbReference>
<evidence type="ECO:0000313" key="3">
    <source>
        <dbReference type="Proteomes" id="UP000270343"/>
    </source>
</evidence>
<reference evidence="2 3" key="1">
    <citation type="journal article" date="2015" name="Antonie Van Leeuwenhoek">
        <title>Streptomyces klenkii sp. nov., isolated from deep marine sediment.</title>
        <authorList>
            <person name="Veyisoglu A."/>
            <person name="Sahin N."/>
        </authorList>
    </citation>
    <scope>NUCLEOTIDE SEQUENCE [LARGE SCALE GENOMIC DNA]</scope>
    <source>
        <strain evidence="2 3">KCTC 29202</strain>
    </source>
</reference>
<proteinExistence type="predicted"/>
<dbReference type="PROSITE" id="PS51318">
    <property type="entry name" value="TAT"/>
    <property type="match status" value="1"/>
</dbReference>
<comment type="caution">
    <text evidence="2">The sequence shown here is derived from an EMBL/GenBank/DDBJ whole genome shotgun (WGS) entry which is preliminary data.</text>
</comment>
<gene>
    <name evidence="2" type="ORF">D7231_34805</name>
</gene>
<feature type="compositionally biased region" description="Low complexity" evidence="1">
    <location>
        <begin position="26"/>
        <end position="41"/>
    </location>
</feature>
<dbReference type="AlphaFoldDB" id="A0A3B0A3W6"/>
<keyword evidence="3" id="KW-1185">Reference proteome</keyword>
<evidence type="ECO:0000313" key="2">
    <source>
        <dbReference type="EMBL" id="RKN55211.1"/>
    </source>
</evidence>
<evidence type="ECO:0000256" key="1">
    <source>
        <dbReference type="SAM" id="MobiDB-lite"/>
    </source>
</evidence>
<protein>
    <submittedName>
        <fullName evidence="2">ABC transporter substrate-binding protein</fullName>
    </submittedName>
</protein>
<organism evidence="2 3">
    <name type="scientific">Streptomyces klenkii</name>
    <dbReference type="NCBI Taxonomy" id="1420899"/>
    <lineage>
        <taxon>Bacteria</taxon>
        <taxon>Bacillati</taxon>
        <taxon>Actinomycetota</taxon>
        <taxon>Actinomycetes</taxon>
        <taxon>Kitasatosporales</taxon>
        <taxon>Streptomycetaceae</taxon>
        <taxon>Streptomyces</taxon>
    </lineage>
</organism>
<sequence length="78" mass="7691">MSSFLSRRRALAGGAGATLGLGALGAAAPSAPGSSAASRRASGAEERRTLDELYQAALAEGGRLVVYAGGDTPDQQDG</sequence>